<dbReference type="GO" id="GO:0070973">
    <property type="term" value="P:protein localization to endoplasmic reticulum exit site"/>
    <property type="evidence" value="ECO:0007669"/>
    <property type="project" value="UniProtKB-UniRule"/>
</dbReference>
<dbReference type="Gene3D" id="1.20.5.110">
    <property type="match status" value="1"/>
</dbReference>
<keyword evidence="5" id="KW-0053">Apoptosis</keyword>
<feature type="transmembrane region" description="Helical" evidence="11">
    <location>
        <begin position="84"/>
        <end position="105"/>
    </location>
</feature>
<evidence type="ECO:0000256" key="6">
    <source>
        <dbReference type="ARBA" id="ARBA00022824"/>
    </source>
</evidence>
<evidence type="ECO:0000256" key="1">
    <source>
        <dbReference type="ARBA" id="ARBA00004477"/>
    </source>
</evidence>
<accession>A0AAQ3JXV2</accession>
<feature type="transmembrane region" description="Helical" evidence="11">
    <location>
        <begin position="43"/>
        <end position="64"/>
    </location>
</feature>
<dbReference type="PANTHER" id="PTHR12701:SF18">
    <property type="entry name" value="ENDOPLASMIC RETICULUM TRANSMEMBRANE PROTEIN"/>
    <property type="match status" value="1"/>
</dbReference>
<evidence type="ECO:0000256" key="12">
    <source>
        <dbReference type="SAM" id="Coils"/>
    </source>
</evidence>
<dbReference type="AlphaFoldDB" id="A0AAQ3JXV2"/>
<dbReference type="InterPro" id="IPR008417">
    <property type="entry name" value="BAP29/BAP31"/>
</dbReference>
<feature type="coiled-coil region" evidence="12">
    <location>
        <begin position="150"/>
        <end position="212"/>
    </location>
</feature>
<comment type="subcellular location">
    <subcellularLocation>
        <location evidence="1 11">Endoplasmic reticulum membrane</location>
        <topology evidence="1 11">Multi-pass membrane protein</topology>
    </subcellularLocation>
</comment>
<keyword evidence="9 12" id="KW-0175">Coiled coil</keyword>
<evidence type="ECO:0000256" key="5">
    <source>
        <dbReference type="ARBA" id="ARBA00022703"/>
    </source>
</evidence>
<dbReference type="GO" id="GO:0006888">
    <property type="term" value="P:endoplasmic reticulum to Golgi vesicle-mediated transport"/>
    <property type="evidence" value="ECO:0007669"/>
    <property type="project" value="UniProtKB-UniRule"/>
</dbReference>
<keyword evidence="10 11" id="KW-0472">Membrane</keyword>
<evidence type="ECO:0000256" key="2">
    <source>
        <dbReference type="ARBA" id="ARBA00007956"/>
    </source>
</evidence>
<dbReference type="FunFam" id="1.20.5.110:FF:000011">
    <property type="entry name" value="B-cell receptor-associated protein 29"/>
    <property type="match status" value="1"/>
</dbReference>
<dbReference type="EMBL" id="CP136891">
    <property type="protein sequence ID" value="WOK97289.1"/>
    <property type="molecule type" value="Genomic_DNA"/>
</dbReference>
<name>A0AAQ3JXV2_9LILI</name>
<feature type="transmembrane region" description="Helical" evidence="11">
    <location>
        <begin position="6"/>
        <end position="22"/>
    </location>
</feature>
<dbReference type="GO" id="GO:0006886">
    <property type="term" value="P:intracellular protein transport"/>
    <property type="evidence" value="ECO:0007669"/>
    <property type="project" value="UniProtKB-UniRule"/>
</dbReference>
<organism evidence="13 14">
    <name type="scientific">Canna indica</name>
    <name type="common">Indian-shot</name>
    <dbReference type="NCBI Taxonomy" id="4628"/>
    <lineage>
        <taxon>Eukaryota</taxon>
        <taxon>Viridiplantae</taxon>
        <taxon>Streptophyta</taxon>
        <taxon>Embryophyta</taxon>
        <taxon>Tracheophyta</taxon>
        <taxon>Spermatophyta</taxon>
        <taxon>Magnoliopsida</taxon>
        <taxon>Liliopsida</taxon>
        <taxon>Zingiberales</taxon>
        <taxon>Cannaceae</taxon>
        <taxon>Canna</taxon>
    </lineage>
</organism>
<evidence type="ECO:0000313" key="13">
    <source>
        <dbReference type="EMBL" id="WOK97289.1"/>
    </source>
</evidence>
<evidence type="ECO:0000256" key="7">
    <source>
        <dbReference type="ARBA" id="ARBA00022927"/>
    </source>
</evidence>
<sequence>MIHLLFTLLVAEVVAVAVLLFRTPLRKLALLGLDRLKRGRGPLVVKTVAATSLVVLSSSLYSIAKIRRRSAEVSSELIPTDQVLLSRHLLEASLMGYSLFLVLVIERLHHLIRELPGLRKCMDAVMNRNRVLEEAKRVRLDEMKARDGEIGCLNKQIKQLKLTLEEKVKEIKTAEVNAEALRKQYEGSLLVYDRLLEENQNLRRQVQSIDRHWSHSDRKKNA</sequence>
<evidence type="ECO:0000256" key="4">
    <source>
        <dbReference type="ARBA" id="ARBA00022692"/>
    </source>
</evidence>
<comment type="similarity">
    <text evidence="2 11">Belongs to the BCAP29/BCAP31 family.</text>
</comment>
<proteinExistence type="inferred from homology"/>
<keyword evidence="14" id="KW-1185">Reference proteome</keyword>
<keyword evidence="4 11" id="KW-0812">Transmembrane</keyword>
<dbReference type="PANTHER" id="PTHR12701">
    <property type="entry name" value="BCR-ASSOCIATED PROTEIN, BAP"/>
    <property type="match status" value="1"/>
</dbReference>
<dbReference type="Proteomes" id="UP001327560">
    <property type="component" value="Chromosome 2"/>
</dbReference>
<evidence type="ECO:0000256" key="11">
    <source>
        <dbReference type="RuleBase" id="RU367026"/>
    </source>
</evidence>
<evidence type="ECO:0000256" key="10">
    <source>
        <dbReference type="ARBA" id="ARBA00023136"/>
    </source>
</evidence>
<protein>
    <recommendedName>
        <fullName evidence="11">Endoplasmic reticulum transmembrane protein</fullName>
    </recommendedName>
</protein>
<evidence type="ECO:0000256" key="8">
    <source>
        <dbReference type="ARBA" id="ARBA00022989"/>
    </source>
</evidence>
<evidence type="ECO:0000313" key="14">
    <source>
        <dbReference type="Proteomes" id="UP001327560"/>
    </source>
</evidence>
<keyword evidence="7 11" id="KW-0653">Protein transport</keyword>
<evidence type="ECO:0000256" key="3">
    <source>
        <dbReference type="ARBA" id="ARBA00022448"/>
    </source>
</evidence>
<dbReference type="GO" id="GO:0005789">
    <property type="term" value="C:endoplasmic reticulum membrane"/>
    <property type="evidence" value="ECO:0007669"/>
    <property type="project" value="UniProtKB-SubCell"/>
</dbReference>
<keyword evidence="6 11" id="KW-0256">Endoplasmic reticulum</keyword>
<reference evidence="13 14" key="1">
    <citation type="submission" date="2023-10" db="EMBL/GenBank/DDBJ databases">
        <title>Chromosome-scale genome assembly provides insights into flower coloration mechanisms of Canna indica.</title>
        <authorList>
            <person name="Li C."/>
        </authorList>
    </citation>
    <scope>NUCLEOTIDE SEQUENCE [LARGE SCALE GENOMIC DNA]</scope>
    <source>
        <tissue evidence="13">Flower</tissue>
    </source>
</reference>
<keyword evidence="8 11" id="KW-1133">Transmembrane helix</keyword>
<comment type="function">
    <text evidence="11">May play a role in anterograde transport of membrane proteins from the endoplasmic reticulum to the Golgi.</text>
</comment>
<keyword evidence="11" id="KW-0931">ER-Golgi transport</keyword>
<keyword evidence="3 11" id="KW-0813">Transport</keyword>
<gene>
    <name evidence="13" type="ORF">Cni_G05997</name>
</gene>
<evidence type="ECO:0000256" key="9">
    <source>
        <dbReference type="ARBA" id="ARBA00023054"/>
    </source>
</evidence>